<feature type="domain" description="MacB-like periplasmic core" evidence="9">
    <location>
        <begin position="21"/>
        <end position="255"/>
    </location>
</feature>
<dbReference type="Pfam" id="PF02687">
    <property type="entry name" value="FtsX"/>
    <property type="match status" value="1"/>
</dbReference>
<keyword evidence="3 7" id="KW-0812">Transmembrane</keyword>
<evidence type="ECO:0000313" key="11">
    <source>
        <dbReference type="Proteomes" id="UP001597237"/>
    </source>
</evidence>
<evidence type="ECO:0000256" key="4">
    <source>
        <dbReference type="ARBA" id="ARBA00022989"/>
    </source>
</evidence>
<feature type="domain" description="ABC3 transporter permease C-terminal" evidence="8">
    <location>
        <begin position="296"/>
        <end position="409"/>
    </location>
</feature>
<protein>
    <submittedName>
        <fullName evidence="10">ABC transporter permease</fullName>
    </submittedName>
</protein>
<dbReference type="PANTHER" id="PTHR30572">
    <property type="entry name" value="MEMBRANE COMPONENT OF TRANSPORTER-RELATED"/>
    <property type="match status" value="1"/>
</dbReference>
<dbReference type="Proteomes" id="UP001597237">
    <property type="component" value="Unassembled WGS sequence"/>
</dbReference>
<feature type="transmembrane region" description="Helical" evidence="7">
    <location>
        <begin position="290"/>
        <end position="317"/>
    </location>
</feature>
<gene>
    <name evidence="10" type="ORF">ACFSC0_15085</name>
</gene>
<comment type="subcellular location">
    <subcellularLocation>
        <location evidence="1">Cell membrane</location>
        <topology evidence="1">Multi-pass membrane protein</topology>
    </subcellularLocation>
</comment>
<evidence type="ECO:0000256" key="2">
    <source>
        <dbReference type="ARBA" id="ARBA00022475"/>
    </source>
</evidence>
<keyword evidence="4 7" id="KW-1133">Transmembrane helix</keyword>
<accession>A0ABW4N3Y6</accession>
<keyword evidence="5 7" id="KW-0472">Membrane</keyword>
<evidence type="ECO:0000256" key="5">
    <source>
        <dbReference type="ARBA" id="ARBA00023136"/>
    </source>
</evidence>
<organism evidence="10 11">
    <name type="scientific">Phenylobacterium terrae</name>
    <dbReference type="NCBI Taxonomy" id="2665495"/>
    <lineage>
        <taxon>Bacteria</taxon>
        <taxon>Pseudomonadati</taxon>
        <taxon>Pseudomonadota</taxon>
        <taxon>Alphaproteobacteria</taxon>
        <taxon>Caulobacterales</taxon>
        <taxon>Caulobacteraceae</taxon>
        <taxon>Phenylobacterium</taxon>
    </lineage>
</organism>
<keyword evidence="11" id="KW-1185">Reference proteome</keyword>
<feature type="transmembrane region" description="Helical" evidence="7">
    <location>
        <begin position="21"/>
        <end position="45"/>
    </location>
</feature>
<keyword evidence="2" id="KW-1003">Cell membrane</keyword>
<evidence type="ECO:0000256" key="7">
    <source>
        <dbReference type="SAM" id="Phobius"/>
    </source>
</evidence>
<dbReference type="InterPro" id="IPR003838">
    <property type="entry name" value="ABC3_permease_C"/>
</dbReference>
<dbReference type="InterPro" id="IPR050250">
    <property type="entry name" value="Macrolide_Exporter_MacB"/>
</dbReference>
<comment type="similarity">
    <text evidence="6">Belongs to the ABC-4 integral membrane protein family.</text>
</comment>
<comment type="caution">
    <text evidence="10">The sequence shown here is derived from an EMBL/GenBank/DDBJ whole genome shotgun (WGS) entry which is preliminary data.</text>
</comment>
<dbReference type="RefSeq" id="WP_377280865.1">
    <property type="nucleotide sequence ID" value="NZ_JBHRSI010000002.1"/>
</dbReference>
<evidence type="ECO:0000256" key="6">
    <source>
        <dbReference type="ARBA" id="ARBA00038076"/>
    </source>
</evidence>
<dbReference type="InterPro" id="IPR025857">
    <property type="entry name" value="MacB_PCD"/>
</dbReference>
<dbReference type="PANTHER" id="PTHR30572:SF4">
    <property type="entry name" value="ABC TRANSPORTER PERMEASE YTRF"/>
    <property type="match status" value="1"/>
</dbReference>
<evidence type="ECO:0000259" key="9">
    <source>
        <dbReference type="Pfam" id="PF12704"/>
    </source>
</evidence>
<sequence length="416" mass="43592">MKFIELLRFATGAIIAHPLRSGLTSLGVVIGVAAVVMMTSIGLGAQQRVTSTIASLGSNLIIVSPGAARGGGGGGGGGFVMGGAGTGLSLTEDDAEVIARDVEGAIAVAPVVRGQAQLAADGANWNTRIEGVTPDYLIARDLTLASGRMFDDREARQGKKVLVIGQTVARELWGEQDPIGRRVRVRSVPFEVVGVLESKGQSSFGQDQDDVVLGPLQAVRSRVVGRRLRGEVVQTIYVKAESEDELTRVQEDVTNVLRQQHRIRPGEDDDFSTQNMASILQASQAAVATFTILLAAVAAVSLVVGGVGIMNIMLVAVTERTREIGLRMAVGARRSDVLIQFALESVALSLAGGIIGLTIGVLGALAMARVGDWPAAVPTWAGPLALGFSMLVGLAFGAYPSWRAARLDPIEALRRE</sequence>
<feature type="transmembrane region" description="Helical" evidence="7">
    <location>
        <begin position="338"/>
        <end position="368"/>
    </location>
</feature>
<evidence type="ECO:0000256" key="3">
    <source>
        <dbReference type="ARBA" id="ARBA00022692"/>
    </source>
</evidence>
<dbReference type="Pfam" id="PF12704">
    <property type="entry name" value="MacB_PCD"/>
    <property type="match status" value="1"/>
</dbReference>
<name>A0ABW4N3Y6_9CAUL</name>
<proteinExistence type="inferred from homology"/>
<dbReference type="EMBL" id="JBHUEY010000006">
    <property type="protein sequence ID" value="MFD1784726.1"/>
    <property type="molecule type" value="Genomic_DNA"/>
</dbReference>
<evidence type="ECO:0000313" key="10">
    <source>
        <dbReference type="EMBL" id="MFD1784726.1"/>
    </source>
</evidence>
<reference evidence="11" key="1">
    <citation type="journal article" date="2019" name="Int. J. Syst. Evol. Microbiol.">
        <title>The Global Catalogue of Microorganisms (GCM) 10K type strain sequencing project: providing services to taxonomists for standard genome sequencing and annotation.</title>
        <authorList>
            <consortium name="The Broad Institute Genomics Platform"/>
            <consortium name="The Broad Institute Genome Sequencing Center for Infectious Disease"/>
            <person name="Wu L."/>
            <person name="Ma J."/>
        </authorList>
    </citation>
    <scope>NUCLEOTIDE SEQUENCE [LARGE SCALE GENOMIC DNA]</scope>
    <source>
        <strain evidence="11">DFY28</strain>
    </source>
</reference>
<evidence type="ECO:0000259" key="8">
    <source>
        <dbReference type="Pfam" id="PF02687"/>
    </source>
</evidence>
<feature type="transmembrane region" description="Helical" evidence="7">
    <location>
        <begin position="380"/>
        <end position="399"/>
    </location>
</feature>
<evidence type="ECO:0000256" key="1">
    <source>
        <dbReference type="ARBA" id="ARBA00004651"/>
    </source>
</evidence>